<dbReference type="InterPro" id="IPR002777">
    <property type="entry name" value="PFD_beta-like"/>
</dbReference>
<dbReference type="STRING" id="6205.A0A0R3X3I7"/>
<comment type="similarity">
    <text evidence="1">Belongs to the prefoldin subunit beta family.</text>
</comment>
<dbReference type="InterPro" id="IPR027235">
    <property type="entry name" value="PFD2"/>
</dbReference>
<proteinExistence type="inferred from homology"/>
<evidence type="ECO:0000256" key="1">
    <source>
        <dbReference type="ARBA" id="ARBA00008045"/>
    </source>
</evidence>
<dbReference type="Proteomes" id="UP000274429">
    <property type="component" value="Unassembled WGS sequence"/>
</dbReference>
<protein>
    <submittedName>
        <fullName evidence="7">Prefoldin subunit 2</fullName>
    </submittedName>
</protein>
<evidence type="ECO:0000256" key="3">
    <source>
        <dbReference type="ARBA" id="ARBA00024667"/>
    </source>
</evidence>
<feature type="region of interest" description="Disordered" evidence="4">
    <location>
        <begin position="132"/>
        <end position="172"/>
    </location>
</feature>
<keyword evidence="2" id="KW-0143">Chaperone</keyword>
<dbReference type="PANTHER" id="PTHR13303">
    <property type="entry name" value="PREFOLDIN SUBUNIT 2"/>
    <property type="match status" value="1"/>
</dbReference>
<dbReference type="GO" id="GO:0006457">
    <property type="term" value="P:protein folding"/>
    <property type="evidence" value="ECO:0007669"/>
    <property type="project" value="InterPro"/>
</dbReference>
<dbReference type="EMBL" id="UYWX01020419">
    <property type="protein sequence ID" value="VDM32373.1"/>
    <property type="molecule type" value="Genomic_DNA"/>
</dbReference>
<dbReference type="Pfam" id="PF01920">
    <property type="entry name" value="Prefoldin_2"/>
    <property type="match status" value="1"/>
</dbReference>
<dbReference type="Gene3D" id="1.10.287.370">
    <property type="match status" value="1"/>
</dbReference>
<evidence type="ECO:0000313" key="5">
    <source>
        <dbReference type="EMBL" id="VDM32373.1"/>
    </source>
</evidence>
<accession>A0A0R3X3I7</accession>
<dbReference type="AlphaFoldDB" id="A0A0R3X3I7"/>
<evidence type="ECO:0000256" key="2">
    <source>
        <dbReference type="ARBA" id="ARBA00023186"/>
    </source>
</evidence>
<evidence type="ECO:0000313" key="6">
    <source>
        <dbReference type="Proteomes" id="UP000274429"/>
    </source>
</evidence>
<dbReference type="GO" id="GO:0016272">
    <property type="term" value="C:prefoldin complex"/>
    <property type="evidence" value="ECO:0007669"/>
    <property type="project" value="InterPro"/>
</dbReference>
<keyword evidence="6" id="KW-1185">Reference proteome</keyword>
<dbReference type="CDD" id="cd23163">
    <property type="entry name" value="Prefoldin_2"/>
    <property type="match status" value="1"/>
</dbReference>
<feature type="compositionally biased region" description="Low complexity" evidence="4">
    <location>
        <begin position="161"/>
        <end position="172"/>
    </location>
</feature>
<sequence>MCAPAEKTKLLTEEQIVEGFQKLRYEQRAIASKITGLEMDQREHNMVIKVLKNVDSERKCFRLIDGVLVERQVKHVLPALIANEKKASPFCFLTRLRVIARRMAEALEVLRRQFDEKGIELQVYKEEHKIRLAGEEPVDNGSGGTAASSSSSGEKGGGGASSASASSGVLVT</sequence>
<name>A0A0R3X3I7_HYDTA</name>
<gene>
    <name evidence="5" type="ORF">TTAC_LOCUS7901</name>
</gene>
<organism evidence="7">
    <name type="scientific">Hydatigena taeniaeformis</name>
    <name type="common">Feline tapeworm</name>
    <name type="synonym">Taenia taeniaeformis</name>
    <dbReference type="NCBI Taxonomy" id="6205"/>
    <lineage>
        <taxon>Eukaryota</taxon>
        <taxon>Metazoa</taxon>
        <taxon>Spiralia</taxon>
        <taxon>Lophotrochozoa</taxon>
        <taxon>Platyhelminthes</taxon>
        <taxon>Cestoda</taxon>
        <taxon>Eucestoda</taxon>
        <taxon>Cyclophyllidea</taxon>
        <taxon>Taeniidae</taxon>
        <taxon>Hydatigera</taxon>
    </lineage>
</organism>
<evidence type="ECO:0000256" key="4">
    <source>
        <dbReference type="SAM" id="MobiDB-lite"/>
    </source>
</evidence>
<dbReference type="SUPFAM" id="SSF46579">
    <property type="entry name" value="Prefoldin"/>
    <property type="match status" value="1"/>
</dbReference>
<reference evidence="5 6" key="2">
    <citation type="submission" date="2018-11" db="EMBL/GenBank/DDBJ databases">
        <authorList>
            <consortium name="Pathogen Informatics"/>
        </authorList>
    </citation>
    <scope>NUCLEOTIDE SEQUENCE [LARGE SCALE GENOMIC DNA]</scope>
</reference>
<dbReference type="OrthoDB" id="29646at2759"/>
<dbReference type="WBParaSite" id="TTAC_0000791601-mRNA-1">
    <property type="protein sequence ID" value="TTAC_0000791601-mRNA-1"/>
    <property type="gene ID" value="TTAC_0000791601"/>
</dbReference>
<evidence type="ECO:0000313" key="7">
    <source>
        <dbReference type="WBParaSite" id="TTAC_0000791601-mRNA-1"/>
    </source>
</evidence>
<dbReference type="InterPro" id="IPR009053">
    <property type="entry name" value="Prefoldin"/>
</dbReference>
<dbReference type="GO" id="GO:0051082">
    <property type="term" value="F:unfolded protein binding"/>
    <property type="evidence" value="ECO:0007669"/>
    <property type="project" value="InterPro"/>
</dbReference>
<comment type="function">
    <text evidence="3">Binds specifically to cytosolic chaperonin (c-CPN) and transfers target proteins to it. Binds to nascent polypeptide chain and promotes folding in an environment in which there are many competing pathways for nonnative proteins.</text>
</comment>
<reference evidence="7" key="1">
    <citation type="submission" date="2017-02" db="UniProtKB">
        <authorList>
            <consortium name="WormBaseParasite"/>
        </authorList>
    </citation>
    <scope>IDENTIFICATION</scope>
</reference>